<keyword evidence="4" id="KW-0391">Immunity</keyword>
<accession>A0A8J2JVY8</accession>
<name>A0A8J2JVY8_9HEXA</name>
<dbReference type="PANTHER" id="PTHR45828:SF33">
    <property type="entry name" value="DOMON DOMAIN-CONTAINING PROTEIN"/>
    <property type="match status" value="1"/>
</dbReference>
<keyword evidence="5" id="KW-0044">Antibiotic</keyword>
<organism evidence="8 9">
    <name type="scientific">Allacma fusca</name>
    <dbReference type="NCBI Taxonomy" id="39272"/>
    <lineage>
        <taxon>Eukaryota</taxon>
        <taxon>Metazoa</taxon>
        <taxon>Ecdysozoa</taxon>
        <taxon>Arthropoda</taxon>
        <taxon>Hexapoda</taxon>
        <taxon>Collembola</taxon>
        <taxon>Symphypleona</taxon>
        <taxon>Sminthuridae</taxon>
        <taxon>Allacma</taxon>
    </lineage>
</organism>
<evidence type="ECO:0000259" key="7">
    <source>
        <dbReference type="PROSITE" id="PS51019"/>
    </source>
</evidence>
<dbReference type="GO" id="GO:0042742">
    <property type="term" value="P:defense response to bacterium"/>
    <property type="evidence" value="ECO:0007669"/>
    <property type="project" value="UniProtKB-KW"/>
</dbReference>
<evidence type="ECO:0000313" key="8">
    <source>
        <dbReference type="EMBL" id="CAG7708014.1"/>
    </source>
</evidence>
<feature type="signal peptide" evidence="6">
    <location>
        <begin position="1"/>
        <end position="24"/>
    </location>
</feature>
<dbReference type="Pfam" id="PF02014">
    <property type="entry name" value="Reeler"/>
    <property type="match status" value="1"/>
</dbReference>
<reference evidence="8" key="1">
    <citation type="submission" date="2021-06" db="EMBL/GenBank/DDBJ databases">
        <authorList>
            <person name="Hodson N. C."/>
            <person name="Mongue J. A."/>
            <person name="Jaron S. K."/>
        </authorList>
    </citation>
    <scope>NUCLEOTIDE SEQUENCE</scope>
</reference>
<proteinExistence type="inferred from homology"/>
<keyword evidence="9" id="KW-1185">Reference proteome</keyword>
<dbReference type="GO" id="GO:0042832">
    <property type="term" value="P:defense response to protozoan"/>
    <property type="evidence" value="ECO:0007669"/>
    <property type="project" value="UniProtKB-ARBA"/>
</dbReference>
<protein>
    <recommendedName>
        <fullName evidence="7">Reelin domain-containing protein</fullName>
    </recommendedName>
</protein>
<evidence type="ECO:0000256" key="2">
    <source>
        <dbReference type="ARBA" id="ARBA00022529"/>
    </source>
</evidence>
<dbReference type="CDD" id="cd08544">
    <property type="entry name" value="Reeler"/>
    <property type="match status" value="1"/>
</dbReference>
<feature type="chain" id="PRO_5035305931" description="Reelin domain-containing protein" evidence="6">
    <location>
        <begin position="25"/>
        <end position="174"/>
    </location>
</feature>
<evidence type="ECO:0000256" key="5">
    <source>
        <dbReference type="ARBA" id="ARBA00023022"/>
    </source>
</evidence>
<keyword evidence="2" id="KW-0929">Antimicrobial</keyword>
<evidence type="ECO:0000313" key="9">
    <source>
        <dbReference type="Proteomes" id="UP000708208"/>
    </source>
</evidence>
<dbReference type="GO" id="GO:0045087">
    <property type="term" value="P:innate immune response"/>
    <property type="evidence" value="ECO:0007669"/>
    <property type="project" value="UniProtKB-KW"/>
</dbReference>
<feature type="domain" description="Reelin" evidence="7">
    <location>
        <begin position="17"/>
        <end position="174"/>
    </location>
</feature>
<dbReference type="GO" id="GO:0016020">
    <property type="term" value="C:membrane"/>
    <property type="evidence" value="ECO:0007669"/>
    <property type="project" value="TreeGrafter"/>
</dbReference>
<dbReference type="Proteomes" id="UP000708208">
    <property type="component" value="Unassembled WGS sequence"/>
</dbReference>
<comment type="caution">
    <text evidence="8">The sequence shown here is derived from an EMBL/GenBank/DDBJ whole genome shotgun (WGS) entry which is preliminary data.</text>
</comment>
<dbReference type="InterPro" id="IPR002861">
    <property type="entry name" value="Reeler_dom"/>
</dbReference>
<dbReference type="OrthoDB" id="6418377at2759"/>
<evidence type="ECO:0000256" key="4">
    <source>
        <dbReference type="ARBA" id="ARBA00022859"/>
    </source>
</evidence>
<gene>
    <name evidence="8" type="ORF">AFUS01_LOCUS4755</name>
</gene>
<comment type="similarity">
    <text evidence="1">Belongs to the insect defense protein family.</text>
</comment>
<dbReference type="PROSITE" id="PS51019">
    <property type="entry name" value="REELIN"/>
    <property type="match status" value="1"/>
</dbReference>
<sequence>MTPPKIFLMTFFSVILSVCDIVESNAGGGPTTPETCMNMKPKHGVEPQSDPSPYTIYSSKSEVKAGETVKLQICSSKEKIKGFYVQGRKMDFMKETAPMGSFMLEEGSEKNSKLVSCSGGIQNTITHTNNNPKEHVNFIWNAPKEPGTYVIVCTIAKNGATFWVNETSMKITVI</sequence>
<evidence type="ECO:0000256" key="1">
    <source>
        <dbReference type="ARBA" id="ARBA00008501"/>
    </source>
</evidence>
<evidence type="ECO:0000256" key="6">
    <source>
        <dbReference type="SAM" id="SignalP"/>
    </source>
</evidence>
<dbReference type="PANTHER" id="PTHR45828">
    <property type="entry name" value="CYTOCHROME B561/FERRIC REDUCTASE TRANSMEMBRANE"/>
    <property type="match status" value="1"/>
</dbReference>
<keyword evidence="3" id="KW-0399">Innate immunity</keyword>
<dbReference type="InterPro" id="IPR051237">
    <property type="entry name" value="Ferric-chelate_Red/DefProt"/>
</dbReference>
<keyword evidence="6" id="KW-0732">Signal</keyword>
<dbReference type="AlphaFoldDB" id="A0A8J2JVY8"/>
<dbReference type="EMBL" id="CAJVCH010029914">
    <property type="protein sequence ID" value="CAG7708014.1"/>
    <property type="molecule type" value="Genomic_DNA"/>
</dbReference>
<dbReference type="FunFam" id="2.60.40.4060:FF:000003">
    <property type="entry name" value="Ferric chelate reductase 1"/>
    <property type="match status" value="1"/>
</dbReference>
<evidence type="ECO:0000256" key="3">
    <source>
        <dbReference type="ARBA" id="ARBA00022588"/>
    </source>
</evidence>